<protein>
    <submittedName>
        <fullName evidence="1">Uncharacterized protein</fullName>
    </submittedName>
</protein>
<comment type="caution">
    <text evidence="1">The sequence shown here is derived from an EMBL/GenBank/DDBJ whole genome shotgun (WGS) entry which is preliminary data.</text>
</comment>
<dbReference type="EMBL" id="JRZE01000006">
    <property type="protein sequence ID" value="KHF42403.1"/>
    <property type="molecule type" value="Genomic_DNA"/>
</dbReference>
<name>A0A837D3T0_9PSEU</name>
<sequence length="39" mass="4576">MAQPCNPDELASEIVEISVLVAVRDRRGRRRRSCHRNRE</sequence>
<proteinExistence type="predicted"/>
<evidence type="ECO:0000313" key="1">
    <source>
        <dbReference type="EMBL" id="KHF42403.1"/>
    </source>
</evidence>
<accession>A0A837D3T0</accession>
<dbReference type="Proteomes" id="UP000030848">
    <property type="component" value="Unassembled WGS sequence"/>
</dbReference>
<evidence type="ECO:0000313" key="2">
    <source>
        <dbReference type="Proteomes" id="UP000030848"/>
    </source>
</evidence>
<reference evidence="1 2" key="1">
    <citation type="submission" date="2014-10" db="EMBL/GenBank/DDBJ databases">
        <title>Genome sequence of Micropolyspora internatus JCM3315.</title>
        <authorList>
            <person name="Shin S.-K."/>
            <person name="Yi H."/>
        </authorList>
    </citation>
    <scope>NUCLEOTIDE SEQUENCE [LARGE SCALE GENOMIC DNA]</scope>
    <source>
        <strain evidence="1 2">JCM 3315</strain>
    </source>
</reference>
<dbReference type="AlphaFoldDB" id="A0A837D3T0"/>
<gene>
    <name evidence="1" type="ORF">MINT15_26050</name>
</gene>
<organism evidence="1 2">
    <name type="scientific">Saccharomonospora viridis</name>
    <dbReference type="NCBI Taxonomy" id="1852"/>
    <lineage>
        <taxon>Bacteria</taxon>
        <taxon>Bacillati</taxon>
        <taxon>Actinomycetota</taxon>
        <taxon>Actinomycetes</taxon>
        <taxon>Pseudonocardiales</taxon>
        <taxon>Pseudonocardiaceae</taxon>
        <taxon>Saccharomonospora</taxon>
    </lineage>
</organism>